<keyword evidence="5" id="KW-1185">Reference proteome</keyword>
<evidence type="ECO:0000313" key="5">
    <source>
        <dbReference type="Proteomes" id="UP000018208"/>
    </source>
</evidence>
<dbReference type="AlphaFoldDB" id="V6LRN5"/>
<dbReference type="EMBL" id="KI546136">
    <property type="protein sequence ID" value="EST43442.1"/>
    <property type="molecule type" value="Genomic_DNA"/>
</dbReference>
<evidence type="ECO:0000313" key="1">
    <source>
        <dbReference type="EMBL" id="EST43442.1"/>
    </source>
</evidence>
<reference evidence="2 3" key="1">
    <citation type="journal article" date="2014" name="PLoS Genet.">
        <title>The Genome of Spironucleus salmonicida Highlights a Fish Pathogen Adapted to Fluctuating Environments.</title>
        <authorList>
            <person name="Xu F."/>
            <person name="Jerlstrom-Hultqvist J."/>
            <person name="Einarsson E."/>
            <person name="Astvaldsson A."/>
            <person name="Svard S.G."/>
            <person name="Andersson J.O."/>
        </authorList>
    </citation>
    <scope>NUCLEOTIDE SEQUENCE</scope>
    <source>
        <strain evidence="3">ATCC 50377</strain>
    </source>
</reference>
<evidence type="ECO:0000313" key="4">
    <source>
        <dbReference type="EMBL" id="KAH0572800.1"/>
    </source>
</evidence>
<dbReference type="EMBL" id="AUWU02000005">
    <property type="protein sequence ID" value="KAH0572797.1"/>
    <property type="molecule type" value="Genomic_DNA"/>
</dbReference>
<gene>
    <name evidence="1" type="ORF">SS50377_16804</name>
    <name evidence="2" type="ORF">SS50377_16806</name>
    <name evidence="3" type="ORF">SS50377_24910</name>
    <name evidence="4" type="ORF">SS50377_24913</name>
</gene>
<evidence type="ECO:0000313" key="3">
    <source>
        <dbReference type="EMBL" id="KAH0572797.1"/>
    </source>
</evidence>
<reference evidence="3" key="2">
    <citation type="submission" date="2020-12" db="EMBL/GenBank/DDBJ databases">
        <title>New Spironucleus salmonicida genome in near-complete chromosomes.</title>
        <authorList>
            <person name="Xu F."/>
            <person name="Kurt Z."/>
            <person name="Jimenez-Gonzalez A."/>
            <person name="Astvaldsson A."/>
            <person name="Andersson J.O."/>
            <person name="Svard S.G."/>
        </authorList>
    </citation>
    <scope>NUCLEOTIDE SEQUENCE</scope>
    <source>
        <strain evidence="3">ATCC 50377</strain>
    </source>
</reference>
<dbReference type="VEuPathDB" id="GiardiaDB:SS50377_24910"/>
<name>V6LRN5_9EUKA</name>
<evidence type="ECO:0000313" key="2">
    <source>
        <dbReference type="EMBL" id="EST43444.1"/>
    </source>
</evidence>
<dbReference type="Proteomes" id="UP000018208">
    <property type="component" value="Unassembled WGS sequence"/>
</dbReference>
<sequence length="83" mass="9561">MKTRPSQIQSSKTHSLHNLLARRTIKEQIPPESPCQHFQQAFPLKNIGTDNQTLELSSDIFEKDETILAQKMIIDFSLLELQL</sequence>
<proteinExistence type="predicted"/>
<protein>
    <submittedName>
        <fullName evidence="2">Uncharacterized protein</fullName>
    </submittedName>
</protein>
<organism evidence="2">
    <name type="scientific">Spironucleus salmonicida</name>
    <dbReference type="NCBI Taxonomy" id="348837"/>
    <lineage>
        <taxon>Eukaryota</taxon>
        <taxon>Metamonada</taxon>
        <taxon>Diplomonadida</taxon>
        <taxon>Hexamitidae</taxon>
        <taxon>Hexamitinae</taxon>
        <taxon>Spironucleus</taxon>
    </lineage>
</organism>
<dbReference type="EMBL" id="KI546136">
    <property type="protein sequence ID" value="EST43444.1"/>
    <property type="molecule type" value="Genomic_DNA"/>
</dbReference>
<dbReference type="VEuPathDB" id="GiardiaDB:SS50377_24913"/>
<dbReference type="EMBL" id="AUWU02000005">
    <property type="protein sequence ID" value="KAH0572800.1"/>
    <property type="molecule type" value="Genomic_DNA"/>
</dbReference>
<accession>V6LRN5</accession>